<dbReference type="Proteomes" id="UP001055553">
    <property type="component" value="Chromosome"/>
</dbReference>
<dbReference type="KEGG" id="naer:MJ1_0670"/>
<reference evidence="3" key="1">
    <citation type="journal article" date="2022" name="Int. J. Syst. Evol. Microbiol.">
        <title>Nanobdella aerobiophila gen. nov., sp. nov., a thermoacidophilic, obligate ectosymbiotic archaeon, and proposal of Nanobdellaceae fam. nov., Nanobdellales ord. nov. and Nanobdellia class. nov.</title>
        <authorList>
            <person name="Kato S."/>
            <person name="Ogasawara A."/>
            <person name="Itoh T."/>
            <person name="Sakai H.D."/>
            <person name="Shimizu M."/>
            <person name="Yuki M."/>
            <person name="Kaneko M."/>
            <person name="Takashina T."/>
            <person name="Ohkuma M."/>
        </authorList>
    </citation>
    <scope>NUCLEOTIDE SEQUENCE [LARGE SCALE GENOMIC DNA]</scope>
    <source>
        <strain evidence="3">MJ1</strain>
    </source>
</reference>
<dbReference type="EMBL" id="AP019769">
    <property type="protein sequence ID" value="BBL45814.1"/>
    <property type="molecule type" value="Genomic_DNA"/>
</dbReference>
<keyword evidence="1" id="KW-0472">Membrane</keyword>
<accession>A0A915T093</accession>
<keyword evidence="3" id="KW-1185">Reference proteome</keyword>
<evidence type="ECO:0008006" key="4">
    <source>
        <dbReference type="Google" id="ProtNLM"/>
    </source>
</evidence>
<feature type="transmembrane region" description="Helical" evidence="1">
    <location>
        <begin position="64"/>
        <end position="83"/>
    </location>
</feature>
<dbReference type="InterPro" id="IPR007404">
    <property type="entry name" value="YdjM-like"/>
</dbReference>
<keyword evidence="1" id="KW-0812">Transmembrane</keyword>
<dbReference type="Pfam" id="PF04307">
    <property type="entry name" value="YdjM"/>
    <property type="match status" value="1"/>
</dbReference>
<evidence type="ECO:0000313" key="2">
    <source>
        <dbReference type="EMBL" id="BBL45814.1"/>
    </source>
</evidence>
<dbReference type="RefSeq" id="WP_375140650.1">
    <property type="nucleotide sequence ID" value="NZ_AP019769.1"/>
</dbReference>
<sequence length="172" mass="20653">MIIRLHQTLSTLISYIIFYYILSINYISSIIFSIFVGIICIIPDLDYKLSIWANKQYITLRKSIIKYILFPYYIFILFIIKIFKHRGITHSIFPVILFYLIGNYIHIFYLFSLAFLLHIIEDSLTVSGTQPFYPILKYKFVIPILNNKKNRKLQIYLSYISIFIYLYLIIFL</sequence>
<dbReference type="GeneID" id="94824397"/>
<feature type="transmembrane region" description="Helical" evidence="1">
    <location>
        <begin position="12"/>
        <end position="44"/>
    </location>
</feature>
<dbReference type="AlphaFoldDB" id="A0A915T093"/>
<protein>
    <recommendedName>
        <fullName evidence="4">Metal-dependent hydrolase</fullName>
    </recommendedName>
</protein>
<feature type="transmembrane region" description="Helical" evidence="1">
    <location>
        <begin position="95"/>
        <end position="120"/>
    </location>
</feature>
<name>A0A915T093_9ARCH</name>
<evidence type="ECO:0000256" key="1">
    <source>
        <dbReference type="SAM" id="Phobius"/>
    </source>
</evidence>
<keyword evidence="1" id="KW-1133">Transmembrane helix</keyword>
<organism evidence="2 3">
    <name type="scientific">Nanobdella aerobiophila</name>
    <dbReference type="NCBI Taxonomy" id="2586965"/>
    <lineage>
        <taxon>Archaea</taxon>
        <taxon>Nanobdellota</taxon>
        <taxon>Nanobdellia</taxon>
        <taxon>Nanobdellales</taxon>
        <taxon>Nanobdellaceae</taxon>
        <taxon>Nanobdella</taxon>
    </lineage>
</organism>
<evidence type="ECO:0000313" key="3">
    <source>
        <dbReference type="Proteomes" id="UP001055553"/>
    </source>
</evidence>
<gene>
    <name evidence="2" type="ORF">MJ1_0670</name>
</gene>
<proteinExistence type="predicted"/>
<feature type="transmembrane region" description="Helical" evidence="1">
    <location>
        <begin position="153"/>
        <end position="171"/>
    </location>
</feature>